<dbReference type="Proteomes" id="UP000298588">
    <property type="component" value="Chromosome"/>
</dbReference>
<evidence type="ECO:0000256" key="1">
    <source>
        <dbReference type="SAM" id="SignalP"/>
    </source>
</evidence>
<proteinExistence type="predicted"/>
<organism evidence="2 3">
    <name type="scientific">Phreatobacter aquaticus</name>
    <dbReference type="NCBI Taxonomy" id="2570229"/>
    <lineage>
        <taxon>Bacteria</taxon>
        <taxon>Pseudomonadati</taxon>
        <taxon>Pseudomonadota</taxon>
        <taxon>Alphaproteobacteria</taxon>
        <taxon>Hyphomicrobiales</taxon>
        <taxon>Phreatobacteraceae</taxon>
        <taxon>Phreatobacter</taxon>
    </lineage>
</organism>
<protein>
    <submittedName>
        <fullName evidence="2">Uncharacterized protein</fullName>
    </submittedName>
</protein>
<dbReference type="RefSeq" id="WP_137100213.1">
    <property type="nucleotide sequence ID" value="NZ_CP039865.1"/>
</dbReference>
<feature type="chain" id="PRO_5020778796" evidence="1">
    <location>
        <begin position="22"/>
        <end position="200"/>
    </location>
</feature>
<sequence length="200" mass="20777">MARLALILGGLVALAASPALAETIRTPIGPRLDGCRMQPGPAEGMVCEGAGGWRIVVGFPAFGATLVLARGDQPGSSGPSFPLDSVGDRSLPAVWEARIDGRSRIAEAVIIPVAVMHPDDRERMIGIGRPIANARRADLLLAYRLDGPVPCLTALIDRSVNPAAIALARTAALEAVACPATPRIVGRQSATLEAVLAVRR</sequence>
<keyword evidence="3" id="KW-1185">Reference proteome</keyword>
<evidence type="ECO:0000313" key="2">
    <source>
        <dbReference type="EMBL" id="QCK86882.1"/>
    </source>
</evidence>
<evidence type="ECO:0000313" key="3">
    <source>
        <dbReference type="Proteomes" id="UP000298588"/>
    </source>
</evidence>
<keyword evidence="1" id="KW-0732">Signal</keyword>
<feature type="signal peptide" evidence="1">
    <location>
        <begin position="1"/>
        <end position="21"/>
    </location>
</feature>
<dbReference type="KEGG" id="paqt:E8L99_14520"/>
<gene>
    <name evidence="2" type="ORF">E8L99_14520</name>
</gene>
<accession>A0A4D7QS09</accession>
<dbReference type="EMBL" id="CP039865">
    <property type="protein sequence ID" value="QCK86882.1"/>
    <property type="molecule type" value="Genomic_DNA"/>
</dbReference>
<name>A0A4D7QS09_9HYPH</name>
<reference evidence="2 3" key="1">
    <citation type="submission" date="2019-04" db="EMBL/GenBank/DDBJ databases">
        <title>Phreatobacter aquaticus sp. nov.</title>
        <authorList>
            <person name="Choi A."/>
            <person name="Baek K."/>
        </authorList>
    </citation>
    <scope>NUCLEOTIDE SEQUENCE [LARGE SCALE GENOMIC DNA]</scope>
    <source>
        <strain evidence="2 3">NMCR1094</strain>
    </source>
</reference>
<dbReference type="AlphaFoldDB" id="A0A4D7QS09"/>